<dbReference type="EMBL" id="LR593887">
    <property type="protein sequence ID" value="VTS00630.1"/>
    <property type="molecule type" value="Genomic_DNA"/>
</dbReference>
<reference evidence="5" key="1">
    <citation type="submission" date="2019-04" db="EMBL/GenBank/DDBJ databases">
        <authorList>
            <consortium name="Science for Life Laboratories"/>
        </authorList>
    </citation>
    <scope>NUCLEOTIDE SEQUENCE</scope>
    <source>
        <strain evidence="5">MBLW1</strain>
    </source>
</reference>
<feature type="domain" description="DUF2326" evidence="3">
    <location>
        <begin position="451"/>
        <end position="582"/>
    </location>
</feature>
<dbReference type="AlphaFoldDB" id="A0A6C2YLJ1"/>
<keyword evidence="6" id="KW-1185">Reference proteome</keyword>
<protein>
    <submittedName>
        <fullName evidence="5">Uncharacterized protein</fullName>
    </submittedName>
</protein>
<dbReference type="Pfam" id="PF20275">
    <property type="entry name" value="CTD10"/>
    <property type="match status" value="1"/>
</dbReference>
<dbReference type="InterPro" id="IPR027417">
    <property type="entry name" value="P-loop_NTPase"/>
</dbReference>
<evidence type="ECO:0000259" key="4">
    <source>
        <dbReference type="Pfam" id="PF20275"/>
    </source>
</evidence>
<dbReference type="KEGG" id="tim:GMBLW1_17790"/>
<evidence type="ECO:0000313" key="5">
    <source>
        <dbReference type="EMBL" id="VIP02181.1"/>
    </source>
</evidence>
<name>A0A6C2YLJ1_9BACT</name>
<sequence length="583" mass="65691">MIHRVYSDLGGFKELTFREGLNLVLADKSPGATDRQTRNGAGKSSFVELIHFLTGGNCYPDSIFRVPELIESSFGLEFDLGGHRVAVERSGSSHSKIVIAGGETTDWPIAPKKDKKSKRLTVSNPNWKSILAQLLFGLAEDEEEESTKFTPTFRSLFAYFARRQSSQGFISAFQQSGKQLPWDQQVAISFLFGLDWTIPQGWQVVREKEKGLEAIRKAGAQGVFGDFVGKAAELQTKLTLHEDRYRQAVERVKSFRVLPQYRDLEREASELTQRLNDLANENALDRQLLAELGKSIESETPPPLTDLIQLYQDAGVSLPGVALRRYDEVQRFHESVIANRRSYLQQEQQDAQRRIEEREREKRERDTRRAEILNLLKTHGALEQFTLLQSEVTRLGAEVEALRQRLKTAEDLESGKTELELERGRLLTRLRQDYHEQKDSIKAAVLVFGEISEALYESPGSLTISPESNGPKFDVNIHAAKSKGISNMQIFCFDMMIARLCAERKIGPGFLIHDSHLFDGVDERQIAKALSIGAATAKRIGWQYIVTMNSDAVPPEFDPTPYVVQPRLTDATETGGLFGVRFG</sequence>
<evidence type="ECO:0000259" key="3">
    <source>
        <dbReference type="Pfam" id="PF10088"/>
    </source>
</evidence>
<evidence type="ECO:0000313" key="6">
    <source>
        <dbReference type="Proteomes" id="UP000464378"/>
    </source>
</evidence>
<dbReference type="InterPro" id="IPR046919">
    <property type="entry name" value="ABC-3C_CTD10"/>
</dbReference>
<gene>
    <name evidence="5" type="ORF">GMBLW1_17790</name>
</gene>
<dbReference type="EMBL" id="LR586016">
    <property type="protein sequence ID" value="VIP02181.1"/>
    <property type="molecule type" value="Genomic_DNA"/>
</dbReference>
<evidence type="ECO:0000256" key="1">
    <source>
        <dbReference type="SAM" id="Coils"/>
    </source>
</evidence>
<accession>A0A6C2YLJ1</accession>
<feature type="compositionally biased region" description="Basic and acidic residues" evidence="2">
    <location>
        <begin position="350"/>
        <end position="367"/>
    </location>
</feature>
<evidence type="ECO:0000256" key="2">
    <source>
        <dbReference type="SAM" id="MobiDB-lite"/>
    </source>
</evidence>
<dbReference type="Pfam" id="PF10088">
    <property type="entry name" value="DUF2326"/>
    <property type="match status" value="1"/>
</dbReference>
<proteinExistence type="predicted"/>
<dbReference type="InParanoid" id="A0A6C2YLJ1"/>
<organism evidence="5">
    <name type="scientific">Tuwongella immobilis</name>
    <dbReference type="NCBI Taxonomy" id="692036"/>
    <lineage>
        <taxon>Bacteria</taxon>
        <taxon>Pseudomonadati</taxon>
        <taxon>Planctomycetota</taxon>
        <taxon>Planctomycetia</taxon>
        <taxon>Gemmatales</taxon>
        <taxon>Gemmataceae</taxon>
        <taxon>Tuwongella</taxon>
    </lineage>
</organism>
<feature type="coiled-coil region" evidence="1">
    <location>
        <begin position="231"/>
        <end position="281"/>
    </location>
</feature>
<feature type="region of interest" description="Disordered" evidence="2">
    <location>
        <begin position="348"/>
        <end position="367"/>
    </location>
</feature>
<dbReference type="RefSeq" id="WP_162657381.1">
    <property type="nucleotide sequence ID" value="NZ_LR593887.1"/>
</dbReference>
<feature type="domain" description="ABC-three component systems C-terminal" evidence="4">
    <location>
        <begin position="289"/>
        <end position="413"/>
    </location>
</feature>
<dbReference type="Proteomes" id="UP000464378">
    <property type="component" value="Chromosome"/>
</dbReference>
<dbReference type="Gene3D" id="3.40.50.300">
    <property type="entry name" value="P-loop containing nucleotide triphosphate hydrolases"/>
    <property type="match status" value="1"/>
</dbReference>
<keyword evidence="1" id="KW-0175">Coiled coil</keyword>
<dbReference type="InterPro" id="IPR018760">
    <property type="entry name" value="DUF2326"/>
</dbReference>